<dbReference type="Pfam" id="PF19126">
    <property type="entry name" value="DUF5810"/>
    <property type="match status" value="1"/>
</dbReference>
<reference evidence="3" key="1">
    <citation type="submission" date="2016-10" db="EMBL/GenBank/DDBJ databases">
        <authorList>
            <person name="Varghese N."/>
            <person name="Submissions S."/>
        </authorList>
    </citation>
    <scope>NUCLEOTIDE SEQUENCE [LARGE SCALE GENOMIC DNA]</scope>
    <source>
        <strain evidence="3">IBRC-M 10760</strain>
    </source>
</reference>
<sequence length="162" mass="17946">MGYACPVCEDPQADAEHLANHLAFTALLGDDDHEAWLDDHAPDWDQADADALAATVTEIAEETDYPQVFEDTVEHDHDHERSGALFEDESRAVERGRERASQMTGLDDEDEEILEEAREMTRQMQDGEDERSESSDFVSGAEPPASEGESDGDEDATDSETE</sequence>
<feature type="compositionally biased region" description="Basic and acidic residues" evidence="1">
    <location>
        <begin position="72"/>
        <end position="100"/>
    </location>
</feature>
<organism evidence="2 3">
    <name type="scientific">Halorientalis regularis</name>
    <dbReference type="NCBI Taxonomy" id="660518"/>
    <lineage>
        <taxon>Archaea</taxon>
        <taxon>Methanobacteriati</taxon>
        <taxon>Methanobacteriota</taxon>
        <taxon>Stenosarchaea group</taxon>
        <taxon>Halobacteria</taxon>
        <taxon>Halobacteriales</taxon>
        <taxon>Haloarculaceae</taxon>
        <taxon>Halorientalis</taxon>
    </lineage>
</organism>
<dbReference type="EMBL" id="FNBK01000006">
    <property type="protein sequence ID" value="SDF43358.1"/>
    <property type="molecule type" value="Genomic_DNA"/>
</dbReference>
<dbReference type="InterPro" id="IPR043833">
    <property type="entry name" value="DUF5810"/>
</dbReference>
<dbReference type="OrthoDB" id="342503at2157"/>
<name>A0A1G7L1J9_9EURY</name>
<gene>
    <name evidence="2" type="ORF">SAMN05216218_106124</name>
</gene>
<dbReference type="Proteomes" id="UP000199076">
    <property type="component" value="Unassembled WGS sequence"/>
</dbReference>
<dbReference type="RefSeq" id="WP_092691078.1">
    <property type="nucleotide sequence ID" value="NZ_FNBK01000006.1"/>
</dbReference>
<evidence type="ECO:0000313" key="3">
    <source>
        <dbReference type="Proteomes" id="UP000199076"/>
    </source>
</evidence>
<feature type="region of interest" description="Disordered" evidence="1">
    <location>
        <begin position="72"/>
        <end position="162"/>
    </location>
</feature>
<dbReference type="AlphaFoldDB" id="A0A1G7L1J9"/>
<keyword evidence="3" id="KW-1185">Reference proteome</keyword>
<dbReference type="STRING" id="660518.SAMN05216218_106124"/>
<evidence type="ECO:0000256" key="1">
    <source>
        <dbReference type="SAM" id="MobiDB-lite"/>
    </source>
</evidence>
<feature type="compositionally biased region" description="Acidic residues" evidence="1">
    <location>
        <begin position="148"/>
        <end position="162"/>
    </location>
</feature>
<protein>
    <submittedName>
        <fullName evidence="2">Uncharacterized protein</fullName>
    </submittedName>
</protein>
<proteinExistence type="predicted"/>
<evidence type="ECO:0000313" key="2">
    <source>
        <dbReference type="EMBL" id="SDF43358.1"/>
    </source>
</evidence>
<accession>A0A1G7L1J9</accession>